<organism evidence="2 3">
    <name type="scientific">Stomoxys calcitrans</name>
    <name type="common">Stable fly</name>
    <name type="synonym">Conops calcitrans</name>
    <dbReference type="NCBI Taxonomy" id="35570"/>
    <lineage>
        <taxon>Eukaryota</taxon>
        <taxon>Metazoa</taxon>
        <taxon>Ecdysozoa</taxon>
        <taxon>Arthropoda</taxon>
        <taxon>Hexapoda</taxon>
        <taxon>Insecta</taxon>
        <taxon>Pterygota</taxon>
        <taxon>Neoptera</taxon>
        <taxon>Endopterygota</taxon>
        <taxon>Diptera</taxon>
        <taxon>Brachycera</taxon>
        <taxon>Muscomorpha</taxon>
        <taxon>Muscoidea</taxon>
        <taxon>Muscidae</taxon>
        <taxon>Stomoxys</taxon>
    </lineage>
</organism>
<proteinExistence type="predicted"/>
<dbReference type="InterPro" id="IPR010512">
    <property type="entry name" value="DUF1091"/>
</dbReference>
<feature type="chain" id="PRO_5009325390" description="MD-2-related lipid-recognition domain-containing protein" evidence="1">
    <location>
        <begin position="20"/>
        <end position="170"/>
    </location>
</feature>
<evidence type="ECO:0000313" key="3">
    <source>
        <dbReference type="Proteomes" id="UP000095300"/>
    </source>
</evidence>
<dbReference type="Proteomes" id="UP000095300">
    <property type="component" value="Unassembled WGS sequence"/>
</dbReference>
<dbReference type="PANTHER" id="PTHR20898:SF0">
    <property type="entry name" value="DAEDALUS ON 3-RELATED"/>
    <property type="match status" value="1"/>
</dbReference>
<name>A0A1I8NRT9_STOCA</name>
<feature type="signal peptide" evidence="1">
    <location>
        <begin position="1"/>
        <end position="19"/>
    </location>
</feature>
<accession>A0A1I8NRT9</accession>
<evidence type="ECO:0000313" key="2">
    <source>
        <dbReference type="EnsemblMetazoa" id="SCAU001475-PA"/>
    </source>
</evidence>
<dbReference type="EnsemblMetazoa" id="SCAU001475-RA">
    <property type="protein sequence ID" value="SCAU001475-PA"/>
    <property type="gene ID" value="SCAU001475"/>
</dbReference>
<dbReference type="VEuPathDB" id="VectorBase:SCAU001475"/>
<keyword evidence="3" id="KW-1185">Reference proteome</keyword>
<dbReference type="Pfam" id="PF06477">
    <property type="entry name" value="DUF1091"/>
    <property type="match status" value="1"/>
</dbReference>
<dbReference type="PANTHER" id="PTHR20898">
    <property type="entry name" value="DAEDALUS ON 3-RELATED-RELATED"/>
    <property type="match status" value="1"/>
</dbReference>
<protein>
    <recommendedName>
        <fullName evidence="4">MD-2-related lipid-recognition domain-containing protein</fullName>
    </recommendedName>
</protein>
<gene>
    <name evidence="2" type="primary">106094986</name>
</gene>
<evidence type="ECO:0008006" key="4">
    <source>
        <dbReference type="Google" id="ProtNLM"/>
    </source>
</evidence>
<dbReference type="AlphaFoldDB" id="A0A1I8NRT9"/>
<sequence length="170" mass="19670">MRLFNKCLFLTIVLHLVCSNRMVIKKVTCLSMDPEFSKFDLCQLNTKKDNRIDITLRLLKPPITKALATVQFLFGNSFKMAMINNTWDFCQFMKNRQRASVFGRIFDYVATYSNLNHTCPYNHDIYIRNFTLMGKNTLIAGPSGVYKISLNASINRMDRLYVSLVMAVTN</sequence>
<keyword evidence="1" id="KW-0732">Signal</keyword>
<evidence type="ECO:0000256" key="1">
    <source>
        <dbReference type="SAM" id="SignalP"/>
    </source>
</evidence>
<dbReference type="SMART" id="SM00697">
    <property type="entry name" value="DM8"/>
    <property type="match status" value="1"/>
</dbReference>
<reference evidence="2" key="1">
    <citation type="submission" date="2020-05" db="UniProtKB">
        <authorList>
            <consortium name="EnsemblMetazoa"/>
        </authorList>
    </citation>
    <scope>IDENTIFICATION</scope>
    <source>
        <strain evidence="2">USDA</strain>
    </source>
</reference>